<sequence>MSRTIVQGRLSHRLRSLYTSARIAAQVSLRHLLGRRTLPAWPLLFEYGTLFWRAQFNHALRLQHDMDACRAYFDSLYSVFDDYADVTVRPSAADEPRGHWYLPHTLHSDVTVLHFHGGGYAFHAAVSRHFARMLAHYLGAPVFAPDYRLTPEHAHPAQLDDGLAAYRHLLVRGIAPQRIVLCGDSAGGHLALMTLAQLAAAGLPQPLLTMGISPWTDIGRRGASQFGNDAYDMVQGYMTLLFAAWLKGGQALDDAALSPMGQDYRGCSPIYLQAGGREILLDMIRNFAHSVAAQGGTVRLDVWPDMNHEFHSYGQHLPASRDALQRLREAIAWARGEASLPPAHACTECDTWSNPAQ</sequence>
<dbReference type="Gene3D" id="3.40.50.1820">
    <property type="entry name" value="alpha/beta hydrolase"/>
    <property type="match status" value="1"/>
</dbReference>
<comment type="caution">
    <text evidence="3">The sequence shown here is derived from an EMBL/GenBank/DDBJ whole genome shotgun (WGS) entry which is preliminary data.</text>
</comment>
<keyword evidence="1 3" id="KW-0378">Hydrolase</keyword>
<evidence type="ECO:0000313" key="3">
    <source>
        <dbReference type="EMBL" id="MYN46098.1"/>
    </source>
</evidence>
<evidence type="ECO:0000256" key="1">
    <source>
        <dbReference type="ARBA" id="ARBA00022801"/>
    </source>
</evidence>
<evidence type="ECO:0000259" key="2">
    <source>
        <dbReference type="Pfam" id="PF07859"/>
    </source>
</evidence>
<dbReference type="InterPro" id="IPR050300">
    <property type="entry name" value="GDXG_lipolytic_enzyme"/>
</dbReference>
<dbReference type="GO" id="GO:0016787">
    <property type="term" value="F:hydrolase activity"/>
    <property type="evidence" value="ECO:0007669"/>
    <property type="project" value="UniProtKB-KW"/>
</dbReference>
<dbReference type="InterPro" id="IPR029058">
    <property type="entry name" value="AB_hydrolase_fold"/>
</dbReference>
<dbReference type="SUPFAM" id="SSF53474">
    <property type="entry name" value="alpha/beta-Hydrolases"/>
    <property type="match status" value="1"/>
</dbReference>
<feature type="domain" description="Alpha/beta hydrolase fold-3" evidence="2">
    <location>
        <begin position="112"/>
        <end position="311"/>
    </location>
</feature>
<protein>
    <submittedName>
        <fullName evidence="3">Alpha/beta hydrolase fold domain-containing protein</fullName>
    </submittedName>
</protein>
<dbReference type="EMBL" id="WWCL01000003">
    <property type="protein sequence ID" value="MYN46098.1"/>
    <property type="molecule type" value="Genomic_DNA"/>
</dbReference>
<dbReference type="Proteomes" id="UP000444316">
    <property type="component" value="Unassembled WGS sequence"/>
</dbReference>
<proteinExistence type="predicted"/>
<name>A0A845I505_9BURK</name>
<keyword evidence="4" id="KW-1185">Reference proteome</keyword>
<dbReference type="Pfam" id="PF07859">
    <property type="entry name" value="Abhydrolase_3"/>
    <property type="match status" value="1"/>
</dbReference>
<accession>A0A845I505</accession>
<evidence type="ECO:0000313" key="4">
    <source>
        <dbReference type="Proteomes" id="UP000444316"/>
    </source>
</evidence>
<dbReference type="RefSeq" id="WP_161035695.1">
    <property type="nucleotide sequence ID" value="NZ_WWCL01000003.1"/>
</dbReference>
<dbReference type="InterPro" id="IPR013094">
    <property type="entry name" value="AB_hydrolase_3"/>
</dbReference>
<dbReference type="PANTHER" id="PTHR48081">
    <property type="entry name" value="AB HYDROLASE SUPERFAMILY PROTEIN C4A8.06C"/>
    <property type="match status" value="1"/>
</dbReference>
<gene>
    <name evidence="3" type="ORF">GTP23_13680</name>
</gene>
<dbReference type="PANTHER" id="PTHR48081:SF8">
    <property type="entry name" value="ALPHA_BETA HYDROLASE FOLD-3 DOMAIN-CONTAINING PROTEIN-RELATED"/>
    <property type="match status" value="1"/>
</dbReference>
<organism evidence="3 4">
    <name type="scientific">Duganella fentianensis</name>
    <dbReference type="NCBI Taxonomy" id="2692177"/>
    <lineage>
        <taxon>Bacteria</taxon>
        <taxon>Pseudomonadati</taxon>
        <taxon>Pseudomonadota</taxon>
        <taxon>Betaproteobacteria</taxon>
        <taxon>Burkholderiales</taxon>
        <taxon>Oxalobacteraceae</taxon>
        <taxon>Telluria group</taxon>
        <taxon>Duganella</taxon>
    </lineage>
</organism>
<reference evidence="3" key="1">
    <citation type="submission" date="2019-12" db="EMBL/GenBank/DDBJ databases">
        <title>Novel species isolated from a subtropical stream in China.</title>
        <authorList>
            <person name="Lu H."/>
        </authorList>
    </citation>
    <scope>NUCLEOTIDE SEQUENCE [LARGE SCALE GENOMIC DNA]</scope>
    <source>
        <strain evidence="3">FT93W</strain>
    </source>
</reference>
<dbReference type="AlphaFoldDB" id="A0A845I505"/>